<evidence type="ECO:0000313" key="2">
    <source>
        <dbReference type="EMBL" id="TFU50498.1"/>
    </source>
</evidence>
<dbReference type="AlphaFoldDB" id="A0A7K3MDS6"/>
<accession>A0A7K3MDS6</accession>
<name>A0A7K3MDS6_9BACE</name>
<dbReference type="Proteomes" id="UP000298073">
    <property type="component" value="Unassembled WGS sequence"/>
</dbReference>
<sequence>MTQVRQSNIELLRIVAMFMVMMLHVNNTALGLPTTEDAQTAILPTLTRIFFELLSIGSVNVFVLISGWFGIRFSWKSLTTFIFQCVFITWGMLLVMVCFGFVPLTLRNLDVNLFVRSWFVQAYLGLYLLAPALNLLIENNKKRHSQIVIGLFLLELFYDFLSPSEPLFKAGYSTMHFVLLYMIARYVKLYGVFSFVRKWSFCLFLLTVVGGTVVQFIGIQHGIASIFWIGVYSSPVVVFAALCLLLSFLKLNLQNNFVNKVAVASFAVYLLHTNPLVLSDYFMKGAIEIYHNSVGFIYLICICLYMIAWYVLAIVVDFVRQFVWCQLSPLIENLYEKRKLD</sequence>
<reference evidence="2 3" key="1">
    <citation type="submission" date="2019-03" db="EMBL/GenBank/DDBJ databases">
        <title>Diversity of the mouse oral microbiome.</title>
        <authorList>
            <person name="Joseph S."/>
            <person name="Aduse-Opoku J."/>
            <person name="Curtis M."/>
            <person name="Wade W."/>
            <person name="Hashim A."/>
        </authorList>
    </citation>
    <scope>NUCLEOTIDE SEQUENCE [LARGE SCALE GENOMIC DNA]</scope>
    <source>
        <strain evidence="2 3">P2318</strain>
    </source>
</reference>
<feature type="domain" description="Acyltransferase 3" evidence="1">
    <location>
        <begin position="8"/>
        <end position="310"/>
    </location>
</feature>
<gene>
    <name evidence="2" type="ORF">E4T97_06645</name>
</gene>
<dbReference type="EMBL" id="SPPV01000011">
    <property type="protein sequence ID" value="TFU50498.1"/>
    <property type="molecule type" value="Genomic_DNA"/>
</dbReference>
<dbReference type="OrthoDB" id="1082824at2"/>
<dbReference type="GO" id="GO:0016747">
    <property type="term" value="F:acyltransferase activity, transferring groups other than amino-acyl groups"/>
    <property type="evidence" value="ECO:0007669"/>
    <property type="project" value="InterPro"/>
</dbReference>
<evidence type="ECO:0000313" key="3">
    <source>
        <dbReference type="Proteomes" id="UP000298073"/>
    </source>
</evidence>
<proteinExistence type="predicted"/>
<dbReference type="InterPro" id="IPR002656">
    <property type="entry name" value="Acyl_transf_3_dom"/>
</dbReference>
<evidence type="ECO:0000259" key="1">
    <source>
        <dbReference type="Pfam" id="PF01757"/>
    </source>
</evidence>
<dbReference type="RefSeq" id="WP_121765822.1">
    <property type="nucleotide sequence ID" value="NZ_CABIXU010000005.1"/>
</dbReference>
<organism evidence="2 3">
    <name type="scientific">Bacteroides acidifaciens</name>
    <dbReference type="NCBI Taxonomy" id="85831"/>
    <lineage>
        <taxon>Bacteria</taxon>
        <taxon>Pseudomonadati</taxon>
        <taxon>Bacteroidota</taxon>
        <taxon>Bacteroidia</taxon>
        <taxon>Bacteroidales</taxon>
        <taxon>Bacteroidaceae</taxon>
        <taxon>Bacteroides</taxon>
    </lineage>
</organism>
<dbReference type="Pfam" id="PF01757">
    <property type="entry name" value="Acyl_transf_3"/>
    <property type="match status" value="1"/>
</dbReference>
<comment type="caution">
    <text evidence="2">The sequence shown here is derived from an EMBL/GenBank/DDBJ whole genome shotgun (WGS) entry which is preliminary data.</text>
</comment>
<protein>
    <recommendedName>
        <fullName evidence="1">Acyltransferase 3 domain-containing protein</fullName>
    </recommendedName>
</protein>